<dbReference type="Proteomes" id="UP000264492">
    <property type="component" value="Unassembled WGS sequence"/>
</dbReference>
<gene>
    <name evidence="2" type="ORF">DX914_06175</name>
</gene>
<evidence type="ECO:0000313" key="2">
    <source>
        <dbReference type="EMBL" id="RDZ28709.1"/>
    </source>
</evidence>
<dbReference type="SUPFAM" id="SSF51621">
    <property type="entry name" value="Phosphoenolpyruvate/pyruvate domain"/>
    <property type="match status" value="1"/>
</dbReference>
<dbReference type="PANTHER" id="PTHR42905:SF16">
    <property type="entry name" value="CARBOXYPHOSPHONOENOLPYRUVATE PHOSPHONOMUTASE-LIKE PROTEIN (AFU_ORTHOLOGUE AFUA_5G07230)"/>
    <property type="match status" value="1"/>
</dbReference>
<dbReference type="GO" id="GO:0046872">
    <property type="term" value="F:metal ion binding"/>
    <property type="evidence" value="ECO:0007669"/>
    <property type="project" value="UniProtKB-KW"/>
</dbReference>
<keyword evidence="2" id="KW-0456">Lyase</keyword>
<dbReference type="CDD" id="cd00377">
    <property type="entry name" value="ICL_PEPM"/>
    <property type="match status" value="1"/>
</dbReference>
<dbReference type="GO" id="GO:0016829">
    <property type="term" value="F:lyase activity"/>
    <property type="evidence" value="ECO:0007669"/>
    <property type="project" value="UniProtKB-KW"/>
</dbReference>
<dbReference type="OrthoDB" id="9780430at2"/>
<proteinExistence type="predicted"/>
<keyword evidence="1" id="KW-0479">Metal-binding</keyword>
<evidence type="ECO:0000256" key="1">
    <source>
        <dbReference type="ARBA" id="ARBA00022723"/>
    </source>
</evidence>
<keyword evidence="2" id="KW-0670">Pyruvate</keyword>
<dbReference type="InterPro" id="IPR040442">
    <property type="entry name" value="Pyrv_kinase-like_dom_sf"/>
</dbReference>
<keyword evidence="3" id="KW-1185">Reference proteome</keyword>
<dbReference type="RefSeq" id="WP_115858147.1">
    <property type="nucleotide sequence ID" value="NZ_QTSU01000001.1"/>
</dbReference>
<organism evidence="2 3">
    <name type="scientific">Lysobacter silvisoli</name>
    <dbReference type="NCBI Taxonomy" id="2293254"/>
    <lineage>
        <taxon>Bacteria</taxon>
        <taxon>Pseudomonadati</taxon>
        <taxon>Pseudomonadota</taxon>
        <taxon>Gammaproteobacteria</taxon>
        <taxon>Lysobacterales</taxon>
        <taxon>Lysobacteraceae</taxon>
        <taxon>Lysobacter</taxon>
    </lineage>
</organism>
<dbReference type="Pfam" id="PF13714">
    <property type="entry name" value="PEP_mutase"/>
    <property type="match status" value="1"/>
</dbReference>
<dbReference type="InterPro" id="IPR015813">
    <property type="entry name" value="Pyrv/PenolPyrv_kinase-like_dom"/>
</dbReference>
<dbReference type="InterPro" id="IPR039556">
    <property type="entry name" value="ICL/PEPM"/>
</dbReference>
<dbReference type="EMBL" id="QTSU01000001">
    <property type="protein sequence ID" value="RDZ28709.1"/>
    <property type="molecule type" value="Genomic_DNA"/>
</dbReference>
<dbReference type="PANTHER" id="PTHR42905">
    <property type="entry name" value="PHOSPHOENOLPYRUVATE CARBOXYLASE"/>
    <property type="match status" value="1"/>
</dbReference>
<dbReference type="Gene3D" id="3.20.20.60">
    <property type="entry name" value="Phosphoenolpyruvate-binding domains"/>
    <property type="match status" value="1"/>
</dbReference>
<dbReference type="AlphaFoldDB" id="A0A371K455"/>
<protein>
    <submittedName>
        <fullName evidence="2">Isocitrate lyase/phosphoenolpyruvate mutase family protein</fullName>
    </submittedName>
</protein>
<reference evidence="2 3" key="1">
    <citation type="submission" date="2018-08" db="EMBL/GenBank/DDBJ databases">
        <title>Lysobacter sp. zong2l5, whole genome shotgun sequence.</title>
        <authorList>
            <person name="Zhang X."/>
            <person name="Feng G."/>
            <person name="Zhu H."/>
        </authorList>
    </citation>
    <scope>NUCLEOTIDE SEQUENCE [LARGE SCALE GENOMIC DNA]</scope>
    <source>
        <strain evidence="3">zong2l5</strain>
    </source>
</reference>
<evidence type="ECO:0000313" key="3">
    <source>
        <dbReference type="Proteomes" id="UP000264492"/>
    </source>
</evidence>
<name>A0A371K455_9GAMM</name>
<sequence length="265" mass="27804">MTAHAFRQLHQHGLLRLTNAWDAGSARLMESLGAPAVATTSAGLAWSQGYADGDRLPIARVLDAVASIARVIRVPLSVDMEGGYSDDPAQVAQHVLRVAELGAVGINLEDGGGQPEALCAKIEAVKRACASAGLDVFVNARTDVYLRGLAPEDERVAMTLQRAQRYREAGADGLFAPGLKAREQIAAVVAGTPLPLNLLARVGLPLAEELQALGVRRLSAGADLAETMFGRTAALASGFLANGDSAPLAAEAMPYDRINALFDER</sequence>
<accession>A0A371K455</accession>
<comment type="caution">
    <text evidence="2">The sequence shown here is derived from an EMBL/GenBank/DDBJ whole genome shotgun (WGS) entry which is preliminary data.</text>
</comment>